<name>A0A8S9PAT6_BRACR</name>
<sequence>MCCAGRYSEAFEYFHYFINESNLKPLFENAGKASDYAPARRWAVFGRGDFAIGGEQIGAITTSSGTMNGTDTFSVEF</sequence>
<evidence type="ECO:0000313" key="1">
    <source>
        <dbReference type="EMBL" id="KAF3512175.1"/>
    </source>
</evidence>
<dbReference type="EMBL" id="QGKX02001521">
    <property type="protein sequence ID" value="KAF3512175.1"/>
    <property type="molecule type" value="Genomic_DNA"/>
</dbReference>
<reference evidence="1" key="1">
    <citation type="submission" date="2019-12" db="EMBL/GenBank/DDBJ databases">
        <title>Genome sequencing and annotation of Brassica cretica.</title>
        <authorList>
            <person name="Studholme D.J."/>
            <person name="Sarris P."/>
        </authorList>
    </citation>
    <scope>NUCLEOTIDE SEQUENCE</scope>
    <source>
        <strain evidence="1">PFS-109/04</strain>
        <tissue evidence="1">Leaf</tissue>
    </source>
</reference>
<organism evidence="1 2">
    <name type="scientific">Brassica cretica</name>
    <name type="common">Mustard</name>
    <dbReference type="NCBI Taxonomy" id="69181"/>
    <lineage>
        <taxon>Eukaryota</taxon>
        <taxon>Viridiplantae</taxon>
        <taxon>Streptophyta</taxon>
        <taxon>Embryophyta</taxon>
        <taxon>Tracheophyta</taxon>
        <taxon>Spermatophyta</taxon>
        <taxon>Magnoliopsida</taxon>
        <taxon>eudicotyledons</taxon>
        <taxon>Gunneridae</taxon>
        <taxon>Pentapetalae</taxon>
        <taxon>rosids</taxon>
        <taxon>malvids</taxon>
        <taxon>Brassicales</taxon>
        <taxon>Brassicaceae</taxon>
        <taxon>Brassiceae</taxon>
        <taxon>Brassica</taxon>
    </lineage>
</organism>
<proteinExistence type="predicted"/>
<dbReference type="Proteomes" id="UP000712600">
    <property type="component" value="Unassembled WGS sequence"/>
</dbReference>
<accession>A0A8S9PAT6</accession>
<comment type="caution">
    <text evidence="1">The sequence shown here is derived from an EMBL/GenBank/DDBJ whole genome shotgun (WGS) entry which is preliminary data.</text>
</comment>
<protein>
    <submittedName>
        <fullName evidence="1">Uncharacterized protein</fullName>
    </submittedName>
</protein>
<gene>
    <name evidence="1" type="ORF">F2Q69_00002303</name>
</gene>
<dbReference type="AlphaFoldDB" id="A0A8S9PAT6"/>
<evidence type="ECO:0000313" key="2">
    <source>
        <dbReference type="Proteomes" id="UP000712600"/>
    </source>
</evidence>